<dbReference type="EMBL" id="FMYE01000023">
    <property type="protein sequence ID" value="SDB77485.1"/>
    <property type="molecule type" value="Genomic_DNA"/>
</dbReference>
<evidence type="ECO:0000313" key="2">
    <source>
        <dbReference type="Proteomes" id="UP000183670"/>
    </source>
</evidence>
<accession>A0A1G6G6R8</accession>
<reference evidence="1 2" key="1">
    <citation type="submission" date="2016-10" db="EMBL/GenBank/DDBJ databases">
        <authorList>
            <person name="de Groot N.N."/>
        </authorList>
    </citation>
    <scope>NUCLEOTIDE SEQUENCE [LARGE SCALE GENOMIC DNA]</scope>
    <source>
        <strain evidence="1 2">NLAE-zl-C500</strain>
    </source>
</reference>
<dbReference type="Proteomes" id="UP000183670">
    <property type="component" value="Unassembled WGS sequence"/>
</dbReference>
<dbReference type="AlphaFoldDB" id="A0A1G6G6R8"/>
<evidence type="ECO:0000313" key="1">
    <source>
        <dbReference type="EMBL" id="SDB77485.1"/>
    </source>
</evidence>
<proteinExistence type="predicted"/>
<gene>
    <name evidence="1" type="ORF">SAMN05192581_102311</name>
</gene>
<sequence>MNGDEVIPDSESFIPIIHLMIINACTQTIAISSFSVFSVPGKVLPCSVSPMLRMP</sequence>
<protein>
    <submittedName>
        <fullName evidence="1">Uncharacterized protein</fullName>
    </submittedName>
</protein>
<organism evidence="1 2">
    <name type="scientific">Bacteroides ovatus</name>
    <dbReference type="NCBI Taxonomy" id="28116"/>
    <lineage>
        <taxon>Bacteria</taxon>
        <taxon>Pseudomonadati</taxon>
        <taxon>Bacteroidota</taxon>
        <taxon>Bacteroidia</taxon>
        <taxon>Bacteroidales</taxon>
        <taxon>Bacteroidaceae</taxon>
        <taxon>Bacteroides</taxon>
    </lineage>
</organism>
<name>A0A1G6G6R8_BACOV</name>